<name>A0A2H0YUL4_9BACT</name>
<comment type="caution">
    <text evidence="1">The sequence shown here is derived from an EMBL/GenBank/DDBJ whole genome shotgun (WGS) entry which is preliminary data.</text>
</comment>
<dbReference type="AlphaFoldDB" id="A0A2H0YUL4"/>
<evidence type="ECO:0000313" key="2">
    <source>
        <dbReference type="Proteomes" id="UP000228711"/>
    </source>
</evidence>
<protein>
    <submittedName>
        <fullName evidence="1">Uncharacterized protein</fullName>
    </submittedName>
</protein>
<dbReference type="Proteomes" id="UP000228711">
    <property type="component" value="Unassembled WGS sequence"/>
</dbReference>
<dbReference type="EMBL" id="PEXV01000006">
    <property type="protein sequence ID" value="PIS41989.1"/>
    <property type="molecule type" value="Genomic_DNA"/>
</dbReference>
<proteinExistence type="predicted"/>
<reference evidence="2" key="1">
    <citation type="submission" date="2017-09" db="EMBL/GenBank/DDBJ databases">
        <title>Depth-based differentiation of microbial function through sediment-hosted aquifers and enrichment of novel symbionts in the deep terrestrial subsurface.</title>
        <authorList>
            <person name="Probst A.J."/>
            <person name="Ladd B."/>
            <person name="Jarett J.K."/>
            <person name="Geller-Mcgrath D.E."/>
            <person name="Sieber C.M.K."/>
            <person name="Emerson J.B."/>
            <person name="Anantharaman K."/>
            <person name="Thomas B.C."/>
            <person name="Malmstrom R."/>
            <person name="Stieglmeier M."/>
            <person name="Klingl A."/>
            <person name="Woyke T."/>
            <person name="Ryan C.M."/>
            <person name="Banfield J.F."/>
        </authorList>
    </citation>
    <scope>NUCLEOTIDE SEQUENCE [LARGE SCALE GENOMIC DNA]</scope>
</reference>
<accession>A0A2H0YUL4</accession>
<sequence length="74" mass="8720">MRRIERIKHIIFLLTEHALPSYTYWVATHVVAIWKRWCARKALPSFSFFPISEVDQLPGELIGGNQPQRKREDA</sequence>
<gene>
    <name evidence="1" type="ORF">COT25_00140</name>
</gene>
<evidence type="ECO:0000313" key="1">
    <source>
        <dbReference type="EMBL" id="PIS41989.1"/>
    </source>
</evidence>
<organism evidence="1 2">
    <name type="scientific">Candidatus Kerfeldbacteria bacterium CG08_land_8_20_14_0_20_42_7</name>
    <dbReference type="NCBI Taxonomy" id="2014245"/>
    <lineage>
        <taxon>Bacteria</taxon>
        <taxon>Candidatus Kerfeldiibacteriota</taxon>
    </lineage>
</organism>